<dbReference type="PROSITE" id="PS51774">
    <property type="entry name" value="NAB"/>
    <property type="match status" value="1"/>
</dbReference>
<dbReference type="Gene3D" id="1.10.287.1490">
    <property type="match status" value="1"/>
</dbReference>
<dbReference type="Pfam" id="PF07765">
    <property type="entry name" value="KIP1"/>
    <property type="match status" value="1"/>
</dbReference>
<evidence type="ECO:0000256" key="3">
    <source>
        <dbReference type="SAM" id="MobiDB-lite"/>
    </source>
</evidence>
<dbReference type="GO" id="GO:0003779">
    <property type="term" value="F:actin binding"/>
    <property type="evidence" value="ECO:0007669"/>
    <property type="project" value="InterPro"/>
</dbReference>
<evidence type="ECO:0000256" key="1">
    <source>
        <dbReference type="ARBA" id="ARBA00023054"/>
    </source>
</evidence>
<evidence type="ECO:0000256" key="2">
    <source>
        <dbReference type="ARBA" id="ARBA00038006"/>
    </source>
</evidence>
<feature type="compositionally biased region" description="Basic and acidic residues" evidence="3">
    <location>
        <begin position="161"/>
        <end position="174"/>
    </location>
</feature>
<organism evidence="5 6">
    <name type="scientific">Camellia sinensis var. sinensis</name>
    <name type="common">China tea</name>
    <dbReference type="NCBI Taxonomy" id="542762"/>
    <lineage>
        <taxon>Eukaryota</taxon>
        <taxon>Viridiplantae</taxon>
        <taxon>Streptophyta</taxon>
        <taxon>Embryophyta</taxon>
        <taxon>Tracheophyta</taxon>
        <taxon>Spermatophyta</taxon>
        <taxon>Magnoliopsida</taxon>
        <taxon>eudicotyledons</taxon>
        <taxon>Gunneridae</taxon>
        <taxon>Pentapetalae</taxon>
        <taxon>asterids</taxon>
        <taxon>Ericales</taxon>
        <taxon>Theaceae</taxon>
        <taxon>Camellia</taxon>
    </lineage>
</organism>
<keyword evidence="6" id="KW-1185">Reference proteome</keyword>
<sequence length="315" mass="37047">MGEVKTTKESSHWWWVDSDNGTNIDTTPRRSRWLRSTLAELDEKTKAMLRIIEEDADSFAQRAEMYYKKRPELISMVEDFYRAHRLLAERYDQAKSDTGFRLITPWASPLSSKYRQEKSMTCTDKSYDSYSEIDDPVESGESEVDDPVESGESEVDDPEEEKYQIDKEMEKDEVSSEVVNDEVMKLRQEIKRLKEENKSEVDDPEEEKYQTDKEIEEEEVSSKVVNDEVVKLREEIERLEEENKIQKEQLAEKDEEKREVIRQLSLATDALKDENMNLRKFIAKESPKKQSLSEFDKLKGMFLGKFFNKSPKSRG</sequence>
<feature type="compositionally biased region" description="Acidic residues" evidence="3">
    <location>
        <begin position="131"/>
        <end position="160"/>
    </location>
</feature>
<dbReference type="GO" id="GO:0005774">
    <property type="term" value="C:vacuolar membrane"/>
    <property type="evidence" value="ECO:0007669"/>
    <property type="project" value="TreeGrafter"/>
</dbReference>
<gene>
    <name evidence="5" type="ORF">TEA_000594</name>
</gene>
<feature type="domain" description="NAB" evidence="4">
    <location>
        <begin position="11"/>
        <end position="98"/>
    </location>
</feature>
<dbReference type="SMR" id="A0A4S4DLP0"/>
<dbReference type="AlphaFoldDB" id="A0A4S4DLP0"/>
<comment type="caution">
    <text evidence="5">The sequence shown here is derived from an EMBL/GenBank/DDBJ whole genome shotgun (WGS) entry which is preliminary data.</text>
</comment>
<keyword evidence="1" id="KW-0175">Coiled coil</keyword>
<comment type="similarity">
    <text evidence="2">Belongs to the NET family.</text>
</comment>
<dbReference type="InterPro" id="IPR011684">
    <property type="entry name" value="NAB"/>
</dbReference>
<feature type="region of interest" description="Disordered" evidence="3">
    <location>
        <begin position="120"/>
        <end position="220"/>
    </location>
</feature>
<dbReference type="InterPro" id="IPR051861">
    <property type="entry name" value="NET_actin-binding_domain"/>
</dbReference>
<dbReference type="Proteomes" id="UP000306102">
    <property type="component" value="Unassembled WGS sequence"/>
</dbReference>
<evidence type="ECO:0000259" key="4">
    <source>
        <dbReference type="PROSITE" id="PS51774"/>
    </source>
</evidence>
<dbReference type="PANTHER" id="PTHR32258">
    <property type="entry name" value="PROTEIN NETWORKED 4A"/>
    <property type="match status" value="1"/>
</dbReference>
<reference evidence="5 6" key="1">
    <citation type="journal article" date="2018" name="Proc. Natl. Acad. Sci. U.S.A.">
        <title>Draft genome sequence of Camellia sinensis var. sinensis provides insights into the evolution of the tea genome and tea quality.</title>
        <authorList>
            <person name="Wei C."/>
            <person name="Yang H."/>
            <person name="Wang S."/>
            <person name="Zhao J."/>
            <person name="Liu C."/>
            <person name="Gao L."/>
            <person name="Xia E."/>
            <person name="Lu Y."/>
            <person name="Tai Y."/>
            <person name="She G."/>
            <person name="Sun J."/>
            <person name="Cao H."/>
            <person name="Tong W."/>
            <person name="Gao Q."/>
            <person name="Li Y."/>
            <person name="Deng W."/>
            <person name="Jiang X."/>
            <person name="Wang W."/>
            <person name="Chen Q."/>
            <person name="Zhang S."/>
            <person name="Li H."/>
            <person name="Wu J."/>
            <person name="Wang P."/>
            <person name="Li P."/>
            <person name="Shi C."/>
            <person name="Zheng F."/>
            <person name="Jian J."/>
            <person name="Huang B."/>
            <person name="Shan D."/>
            <person name="Shi M."/>
            <person name="Fang C."/>
            <person name="Yue Y."/>
            <person name="Li F."/>
            <person name="Li D."/>
            <person name="Wei S."/>
            <person name="Han B."/>
            <person name="Jiang C."/>
            <person name="Yin Y."/>
            <person name="Xia T."/>
            <person name="Zhang Z."/>
            <person name="Bennetzen J.L."/>
            <person name="Zhao S."/>
            <person name="Wan X."/>
        </authorList>
    </citation>
    <scope>NUCLEOTIDE SEQUENCE [LARGE SCALE GENOMIC DNA]</scope>
    <source>
        <strain evidence="6">cv. Shuchazao</strain>
        <tissue evidence="5">Leaf</tissue>
    </source>
</reference>
<evidence type="ECO:0000313" key="5">
    <source>
        <dbReference type="EMBL" id="THG03880.1"/>
    </source>
</evidence>
<name>A0A4S4DLP0_CAMSN</name>
<protein>
    <recommendedName>
        <fullName evidence="4">NAB domain-containing protein</fullName>
    </recommendedName>
</protein>
<proteinExistence type="inferred from homology"/>
<dbReference type="EMBL" id="SDRB02010858">
    <property type="protein sequence ID" value="THG03880.1"/>
    <property type="molecule type" value="Genomic_DNA"/>
</dbReference>
<dbReference type="PANTHER" id="PTHR32258:SF28">
    <property type="entry name" value="PROTEIN NETWORKED 3A-RELATED"/>
    <property type="match status" value="1"/>
</dbReference>
<evidence type="ECO:0000313" key="6">
    <source>
        <dbReference type="Proteomes" id="UP000306102"/>
    </source>
</evidence>
<accession>A0A4S4DLP0</accession>
<feature type="compositionally biased region" description="Basic and acidic residues" evidence="3">
    <location>
        <begin position="182"/>
        <end position="213"/>
    </location>
</feature>